<evidence type="ECO:0000313" key="4">
    <source>
        <dbReference type="Proteomes" id="UP000030636"/>
    </source>
</evidence>
<keyword evidence="4" id="KW-1185">Reference proteome</keyword>
<dbReference type="OrthoDB" id="3240061at2"/>
<proteinExistence type="predicted"/>
<dbReference type="HOGENOM" id="CLU_058038_0_0_11"/>
<dbReference type="InterPro" id="IPR007921">
    <property type="entry name" value="CHAP_dom"/>
</dbReference>
<dbReference type="KEGG" id="bpsp:AH67_02505"/>
<evidence type="ECO:0000313" key="3">
    <source>
        <dbReference type="EMBL" id="AIZ15937.1"/>
    </source>
</evidence>
<feature type="transmembrane region" description="Helical" evidence="1">
    <location>
        <begin position="80"/>
        <end position="100"/>
    </location>
</feature>
<sequence>MRHAAPKAHKAAGAKSLTNLFTTHHGSHSPQAVYAEKAAAGNAEALGIDEDLAAKLNEVAPLTRRSIRESAKAAQRRNTVLTSASLAALVGTAATSMAFMKSQDDTTTMFPAAGAETTQTMNITRVNDGAASRSDTREALTDGLQGAQNQGAVGATTTSTTNEGGWDLGDSNAIADVNALTKAKANNSKVAERVDKDEANLPDGFNPNHPTGDTGNQYPWGQCTWWSYERRHQLGLNTGSFFGDARSWGASAQALGYWVDNTPRAVGDVLVFAPGQEGADGYYGHVAIVEAINPDGSIKISESNVQGAGVISEREFSADKVSGFTFVHY</sequence>
<dbReference type="STRING" id="1447715.AH67_02505"/>
<dbReference type="InterPro" id="IPR038765">
    <property type="entry name" value="Papain-like_cys_pep_sf"/>
</dbReference>
<keyword evidence="1" id="KW-0472">Membrane</keyword>
<dbReference type="Proteomes" id="UP000030636">
    <property type="component" value="Chromosome"/>
</dbReference>
<gene>
    <name evidence="3" type="ORF">AH67_02505</name>
</gene>
<dbReference type="Pfam" id="PF05257">
    <property type="entry name" value="CHAP"/>
    <property type="match status" value="1"/>
</dbReference>
<reference evidence="3 4" key="1">
    <citation type="journal article" date="2015" name="Genome Announc.">
        <title>Bifidobacterium pseudolongum Strain PV8-2, Isolated from a Stool Sample of an Anemic Kenyan Infant.</title>
        <authorList>
            <person name="Vazquez-Gutierrez P."/>
            <person name="Lacroix C."/>
            <person name="Chassard C."/>
            <person name="Klumpp J."/>
            <person name="Stevens M.J."/>
            <person name="Jans C."/>
        </authorList>
    </citation>
    <scope>NUCLEOTIDE SEQUENCE [LARGE SCALE GENOMIC DNA]</scope>
    <source>
        <strain evidence="3 4">PV8-2</strain>
    </source>
</reference>
<dbReference type="SUPFAM" id="SSF54001">
    <property type="entry name" value="Cysteine proteinases"/>
    <property type="match status" value="1"/>
</dbReference>
<accession>A0A0A7I6S5</accession>
<dbReference type="Gene3D" id="3.90.1720.10">
    <property type="entry name" value="endopeptidase domain like (from Nostoc punctiforme)"/>
    <property type="match status" value="1"/>
</dbReference>
<evidence type="ECO:0000259" key="2">
    <source>
        <dbReference type="PROSITE" id="PS50911"/>
    </source>
</evidence>
<protein>
    <submittedName>
        <fullName evidence="3">Amidase</fullName>
    </submittedName>
</protein>
<dbReference type="PROSITE" id="PS50911">
    <property type="entry name" value="CHAP"/>
    <property type="match status" value="1"/>
</dbReference>
<name>A0A0A7I6S5_9BIFI</name>
<evidence type="ECO:0000256" key="1">
    <source>
        <dbReference type="SAM" id="Phobius"/>
    </source>
</evidence>
<keyword evidence="1" id="KW-1133">Transmembrane helix</keyword>
<dbReference type="EMBL" id="CP007457">
    <property type="protein sequence ID" value="AIZ15937.1"/>
    <property type="molecule type" value="Genomic_DNA"/>
</dbReference>
<organism evidence="3 4">
    <name type="scientific">Bifidobacterium pseudolongum PV8-2</name>
    <dbReference type="NCBI Taxonomy" id="1447715"/>
    <lineage>
        <taxon>Bacteria</taxon>
        <taxon>Bacillati</taxon>
        <taxon>Actinomycetota</taxon>
        <taxon>Actinomycetes</taxon>
        <taxon>Bifidobacteriales</taxon>
        <taxon>Bifidobacteriaceae</taxon>
        <taxon>Bifidobacterium</taxon>
    </lineage>
</organism>
<feature type="domain" description="Peptidase C51" evidence="2">
    <location>
        <begin position="198"/>
        <end position="328"/>
    </location>
</feature>
<keyword evidence="1" id="KW-0812">Transmembrane</keyword>
<dbReference type="RefSeq" id="WP_039171317.1">
    <property type="nucleotide sequence ID" value="NZ_CP007457.1"/>
</dbReference>
<dbReference type="AlphaFoldDB" id="A0A0A7I6S5"/>